<organism evidence="1 2">
    <name type="scientific">Diaporthe helianthi</name>
    <dbReference type="NCBI Taxonomy" id="158607"/>
    <lineage>
        <taxon>Eukaryota</taxon>
        <taxon>Fungi</taxon>
        <taxon>Dikarya</taxon>
        <taxon>Ascomycota</taxon>
        <taxon>Pezizomycotina</taxon>
        <taxon>Sordariomycetes</taxon>
        <taxon>Sordariomycetidae</taxon>
        <taxon>Diaporthales</taxon>
        <taxon>Diaporthaceae</taxon>
        <taxon>Diaporthe</taxon>
    </lineage>
</organism>
<comment type="caution">
    <text evidence="1">The sequence shown here is derived from an EMBL/GenBank/DDBJ whole genome shotgun (WGS) entry which is preliminary data.</text>
</comment>
<dbReference type="InParanoid" id="A0A2P5HEK6"/>
<name>A0A2P5HEK6_DIAHE</name>
<dbReference type="EMBL" id="MAVT02003454">
    <property type="protein sequence ID" value="POS68684.1"/>
    <property type="molecule type" value="Genomic_DNA"/>
</dbReference>
<evidence type="ECO:0000313" key="1">
    <source>
        <dbReference type="EMBL" id="POS68684.1"/>
    </source>
</evidence>
<dbReference type="Proteomes" id="UP000094444">
    <property type="component" value="Unassembled WGS sequence"/>
</dbReference>
<sequence>MPPMSVTNSDIAAWRTTIENNYNRYKREYTAAKAAGDKKKMQSVGRKMKATLRDGKTWTKLVAAEKALGRKNLPAECQRMCTEKEWLENFDPDR</sequence>
<protein>
    <submittedName>
        <fullName evidence="1">Uncharacterized protein</fullName>
    </submittedName>
</protein>
<evidence type="ECO:0000313" key="2">
    <source>
        <dbReference type="Proteomes" id="UP000094444"/>
    </source>
</evidence>
<keyword evidence="2" id="KW-1185">Reference proteome</keyword>
<accession>A0A2P5HEK6</accession>
<gene>
    <name evidence="1" type="ORF">DHEL01_v212922</name>
</gene>
<proteinExistence type="predicted"/>
<dbReference type="AlphaFoldDB" id="A0A2P5HEK6"/>
<reference evidence="1" key="1">
    <citation type="submission" date="2017-09" db="EMBL/GenBank/DDBJ databases">
        <title>Polyketide synthases of a Diaporthe helianthi virulent isolate.</title>
        <authorList>
            <person name="Baroncelli R."/>
        </authorList>
    </citation>
    <scope>NUCLEOTIDE SEQUENCE [LARGE SCALE GENOMIC DNA]</scope>
    <source>
        <strain evidence="1">7/96</strain>
    </source>
</reference>